<proteinExistence type="predicted"/>
<keyword evidence="3" id="KW-1185">Reference proteome</keyword>
<gene>
    <name evidence="2" type="ORF">LX70_01782</name>
</gene>
<feature type="compositionally biased region" description="Acidic residues" evidence="1">
    <location>
        <begin position="112"/>
        <end position="122"/>
    </location>
</feature>
<evidence type="ECO:0000256" key="1">
    <source>
        <dbReference type="SAM" id="MobiDB-lite"/>
    </source>
</evidence>
<feature type="compositionally biased region" description="Basic and acidic residues" evidence="1">
    <location>
        <begin position="92"/>
        <end position="111"/>
    </location>
</feature>
<reference evidence="2 3" key="1">
    <citation type="submission" date="2018-02" db="EMBL/GenBank/DDBJ databases">
        <title>Genomic Encyclopedia of Archaeal and Bacterial Type Strains, Phase II (KMG-II): from individual species to whole genera.</title>
        <authorList>
            <person name="Goeker M."/>
        </authorList>
    </citation>
    <scope>NUCLEOTIDE SEQUENCE [LARGE SCALE GENOMIC DNA]</scope>
    <source>
        <strain evidence="2 3">DSM 18921</strain>
    </source>
</reference>
<organism evidence="2 3">
    <name type="scientific">Albidovulum denitrificans</name>
    <dbReference type="NCBI Taxonomy" id="404881"/>
    <lineage>
        <taxon>Bacteria</taxon>
        <taxon>Pseudomonadati</taxon>
        <taxon>Pseudomonadota</taxon>
        <taxon>Alphaproteobacteria</taxon>
        <taxon>Rhodobacterales</taxon>
        <taxon>Paracoccaceae</taxon>
        <taxon>Albidovulum</taxon>
    </lineage>
</organism>
<protein>
    <submittedName>
        <fullName evidence="2">Uncharacterized protein</fullName>
    </submittedName>
</protein>
<accession>A0A2S8S891</accession>
<dbReference type="EMBL" id="PVEP01000003">
    <property type="protein sequence ID" value="PQV56928.1"/>
    <property type="molecule type" value="Genomic_DNA"/>
</dbReference>
<evidence type="ECO:0000313" key="3">
    <source>
        <dbReference type="Proteomes" id="UP000238338"/>
    </source>
</evidence>
<name>A0A2S8S891_9RHOB</name>
<feature type="region of interest" description="Disordered" evidence="1">
    <location>
        <begin position="72"/>
        <end position="122"/>
    </location>
</feature>
<comment type="caution">
    <text evidence="2">The sequence shown here is derived from an EMBL/GenBank/DDBJ whole genome shotgun (WGS) entry which is preliminary data.</text>
</comment>
<evidence type="ECO:0000313" key="2">
    <source>
        <dbReference type="EMBL" id="PQV56928.1"/>
    </source>
</evidence>
<dbReference type="Proteomes" id="UP000238338">
    <property type="component" value="Unassembled WGS sequence"/>
</dbReference>
<dbReference type="AlphaFoldDB" id="A0A2S8S891"/>
<sequence>MAALLTILAAGAAPAQDRDLLARLVSALRANGYDQIRTERTLLNRIRVIAGRAGERREIVIDPRTGEVLRDYSRERNGEVSAPGSDAIIGTGEREGDAGPDGPRHHEREAPEDSDADDPNTP</sequence>
<dbReference type="RefSeq" id="WP_105514250.1">
    <property type="nucleotide sequence ID" value="NZ_PVEP01000003.1"/>
</dbReference>
<dbReference type="OrthoDB" id="7869758at2"/>